<protein>
    <submittedName>
        <fullName evidence="1">Uncharacterized protein</fullName>
    </submittedName>
</protein>
<reference evidence="1" key="1">
    <citation type="submission" date="2018-05" db="EMBL/GenBank/DDBJ databases">
        <authorList>
            <person name="Lanie J.A."/>
            <person name="Ng W.-L."/>
            <person name="Kazmierczak K.M."/>
            <person name="Andrzejewski T.M."/>
            <person name="Davidsen T.M."/>
            <person name="Wayne K.J."/>
            <person name="Tettelin H."/>
            <person name="Glass J.I."/>
            <person name="Rusch D."/>
            <person name="Podicherti R."/>
            <person name="Tsui H.-C.T."/>
            <person name="Winkler M.E."/>
        </authorList>
    </citation>
    <scope>NUCLEOTIDE SEQUENCE</scope>
</reference>
<gene>
    <name evidence="1" type="ORF">METZ01_LOCUS82576</name>
</gene>
<organism evidence="1">
    <name type="scientific">marine metagenome</name>
    <dbReference type="NCBI Taxonomy" id="408172"/>
    <lineage>
        <taxon>unclassified sequences</taxon>
        <taxon>metagenomes</taxon>
        <taxon>ecological metagenomes</taxon>
    </lineage>
</organism>
<dbReference type="AlphaFoldDB" id="A0A381UNI8"/>
<accession>A0A381UNI8</accession>
<name>A0A381UNI8_9ZZZZ</name>
<evidence type="ECO:0000313" key="1">
    <source>
        <dbReference type="EMBL" id="SVA29722.1"/>
    </source>
</evidence>
<dbReference type="EMBL" id="UINC01006801">
    <property type="protein sequence ID" value="SVA29722.1"/>
    <property type="molecule type" value="Genomic_DNA"/>
</dbReference>
<sequence length="34" mass="3921">MPEGILKKKRILLIELEIIGCASINKTKFYSEQL</sequence>
<proteinExistence type="predicted"/>